<organism evidence="8 9">
    <name type="scientific">Arcticibacter svalbardensis MN12-7</name>
    <dbReference type="NCBI Taxonomy" id="1150600"/>
    <lineage>
        <taxon>Bacteria</taxon>
        <taxon>Pseudomonadati</taxon>
        <taxon>Bacteroidota</taxon>
        <taxon>Sphingobacteriia</taxon>
        <taxon>Sphingobacteriales</taxon>
        <taxon>Sphingobacteriaceae</taxon>
        <taxon>Arcticibacter</taxon>
    </lineage>
</organism>
<dbReference type="InterPro" id="IPR001789">
    <property type="entry name" value="Sig_transdc_resp-reg_receiver"/>
</dbReference>
<dbReference type="CDD" id="cd06170">
    <property type="entry name" value="LuxR_C_like"/>
    <property type="match status" value="1"/>
</dbReference>
<dbReference type="CDD" id="cd17535">
    <property type="entry name" value="REC_NarL-like"/>
    <property type="match status" value="1"/>
</dbReference>
<gene>
    <name evidence="8" type="ORF">ADIARSV_3902</name>
</gene>
<dbReference type="EMBL" id="AQPN01000140">
    <property type="protein sequence ID" value="EOR92951.1"/>
    <property type="molecule type" value="Genomic_DNA"/>
</dbReference>
<dbReference type="PANTHER" id="PTHR43214:SF41">
    <property type="entry name" value="NITRATE_NITRITE RESPONSE REGULATOR PROTEIN NARP"/>
    <property type="match status" value="1"/>
</dbReference>
<dbReference type="SMART" id="SM00448">
    <property type="entry name" value="REC"/>
    <property type="match status" value="1"/>
</dbReference>
<keyword evidence="4" id="KW-0804">Transcription</keyword>
<dbReference type="STRING" id="1150600.ADIARSV_3902"/>
<evidence type="ECO:0000259" key="7">
    <source>
        <dbReference type="PROSITE" id="PS50110"/>
    </source>
</evidence>
<keyword evidence="3 8" id="KW-0238">DNA-binding</keyword>
<evidence type="ECO:0000256" key="3">
    <source>
        <dbReference type="ARBA" id="ARBA00023125"/>
    </source>
</evidence>
<dbReference type="GO" id="GO:0003677">
    <property type="term" value="F:DNA binding"/>
    <property type="evidence" value="ECO:0007669"/>
    <property type="project" value="UniProtKB-KW"/>
</dbReference>
<dbReference type="AlphaFoldDB" id="R9GML9"/>
<sequence>MQPDIEIVDEAGSVLEAMEKLKTGIEVDIVLSDINMPELTGLDLIHMMKTDFSHIKIIMLTMLDHENYIKQTISAGASGYLLKNVDIDQMLFAIRHIARGGKYICSEIVFEMLKRQFNSANDTFSNVQTSVDLSQREEEVLLLIAEGFTNQDIADKLFTSRRTVEGHRQNLLEKTGTKNTATLIGFAIRNNMIN</sequence>
<dbReference type="GO" id="GO:0006355">
    <property type="term" value="P:regulation of DNA-templated transcription"/>
    <property type="evidence" value="ECO:0007669"/>
    <property type="project" value="InterPro"/>
</dbReference>
<dbReference type="PROSITE" id="PS50043">
    <property type="entry name" value="HTH_LUXR_2"/>
    <property type="match status" value="1"/>
</dbReference>
<keyword evidence="9" id="KW-1185">Reference proteome</keyword>
<proteinExistence type="predicted"/>
<accession>R9GML9</accession>
<feature type="modified residue" description="4-aspartylphosphate" evidence="5">
    <location>
        <position position="33"/>
    </location>
</feature>
<dbReference type="Gene3D" id="3.40.50.2300">
    <property type="match status" value="1"/>
</dbReference>
<protein>
    <submittedName>
        <fullName evidence="8">DNA-binding response regulator, LuxR family</fullName>
    </submittedName>
</protein>
<dbReference type="Proteomes" id="UP000014174">
    <property type="component" value="Unassembled WGS sequence"/>
</dbReference>
<dbReference type="SUPFAM" id="SSF52172">
    <property type="entry name" value="CheY-like"/>
    <property type="match status" value="1"/>
</dbReference>
<evidence type="ECO:0000256" key="1">
    <source>
        <dbReference type="ARBA" id="ARBA00022553"/>
    </source>
</evidence>
<evidence type="ECO:0000259" key="6">
    <source>
        <dbReference type="PROSITE" id="PS50043"/>
    </source>
</evidence>
<dbReference type="Pfam" id="PF00072">
    <property type="entry name" value="Response_reg"/>
    <property type="match status" value="1"/>
</dbReference>
<reference evidence="8 9" key="1">
    <citation type="journal article" date="2013" name="Genome Announc.">
        <title>Draft Genome Sequence of Arcticibacter svalbardensis Strain MN12-7T, a Member of the Family Sphingobacteriaceae Isolated from an Arctic Soil Sample.</title>
        <authorList>
            <person name="Shivaji S."/>
            <person name="Ara S."/>
            <person name="Prasad S."/>
            <person name="Manasa B.P."/>
            <person name="Begum Z."/>
            <person name="Singh A."/>
            <person name="Kumar Pinnaka A."/>
        </authorList>
    </citation>
    <scope>NUCLEOTIDE SEQUENCE [LARGE SCALE GENOMIC DNA]</scope>
    <source>
        <strain evidence="8 9">MN12-7</strain>
    </source>
</reference>
<dbReference type="Pfam" id="PF00196">
    <property type="entry name" value="GerE"/>
    <property type="match status" value="1"/>
</dbReference>
<dbReference type="PROSITE" id="PS50110">
    <property type="entry name" value="RESPONSE_REGULATORY"/>
    <property type="match status" value="1"/>
</dbReference>
<dbReference type="SMART" id="SM00421">
    <property type="entry name" value="HTH_LUXR"/>
    <property type="match status" value="1"/>
</dbReference>
<dbReference type="InterPro" id="IPR011006">
    <property type="entry name" value="CheY-like_superfamily"/>
</dbReference>
<evidence type="ECO:0000313" key="8">
    <source>
        <dbReference type="EMBL" id="EOR92951.1"/>
    </source>
</evidence>
<dbReference type="PANTHER" id="PTHR43214">
    <property type="entry name" value="TWO-COMPONENT RESPONSE REGULATOR"/>
    <property type="match status" value="1"/>
</dbReference>
<dbReference type="InterPro" id="IPR016032">
    <property type="entry name" value="Sig_transdc_resp-reg_C-effctor"/>
</dbReference>
<keyword evidence="1 5" id="KW-0597">Phosphoprotein</keyword>
<dbReference type="SUPFAM" id="SSF46894">
    <property type="entry name" value="C-terminal effector domain of the bipartite response regulators"/>
    <property type="match status" value="1"/>
</dbReference>
<dbReference type="InterPro" id="IPR000792">
    <property type="entry name" value="Tscrpt_reg_LuxR_C"/>
</dbReference>
<dbReference type="GO" id="GO:0000160">
    <property type="term" value="P:phosphorelay signal transduction system"/>
    <property type="evidence" value="ECO:0007669"/>
    <property type="project" value="InterPro"/>
</dbReference>
<dbReference type="eggNOG" id="COG2197">
    <property type="taxonomic scope" value="Bacteria"/>
</dbReference>
<evidence type="ECO:0000256" key="4">
    <source>
        <dbReference type="ARBA" id="ARBA00023163"/>
    </source>
</evidence>
<evidence type="ECO:0000256" key="2">
    <source>
        <dbReference type="ARBA" id="ARBA00023015"/>
    </source>
</evidence>
<name>R9GML9_9SPHI</name>
<feature type="domain" description="HTH luxR-type" evidence="6">
    <location>
        <begin position="126"/>
        <end position="191"/>
    </location>
</feature>
<comment type="caution">
    <text evidence="8">The sequence shown here is derived from an EMBL/GenBank/DDBJ whole genome shotgun (WGS) entry which is preliminary data.</text>
</comment>
<evidence type="ECO:0000256" key="5">
    <source>
        <dbReference type="PROSITE-ProRule" id="PRU00169"/>
    </source>
</evidence>
<keyword evidence="2" id="KW-0805">Transcription regulation</keyword>
<dbReference type="InterPro" id="IPR039420">
    <property type="entry name" value="WalR-like"/>
</dbReference>
<evidence type="ECO:0000313" key="9">
    <source>
        <dbReference type="Proteomes" id="UP000014174"/>
    </source>
</evidence>
<dbReference type="PRINTS" id="PR00038">
    <property type="entry name" value="HTHLUXR"/>
</dbReference>
<feature type="domain" description="Response regulatory" evidence="7">
    <location>
        <begin position="1"/>
        <end position="98"/>
    </location>
</feature>
<dbReference type="InterPro" id="IPR058245">
    <property type="entry name" value="NreC/VraR/RcsB-like_REC"/>
</dbReference>